<name>A0A1W1HIU7_9BACT</name>
<evidence type="ECO:0000313" key="1">
    <source>
        <dbReference type="EMBL" id="SLM32447.1"/>
    </source>
</evidence>
<dbReference type="EMBL" id="FWEV01000317">
    <property type="protein sequence ID" value="SLM32447.1"/>
    <property type="molecule type" value="Genomic_DNA"/>
</dbReference>
<evidence type="ECO:0000313" key="2">
    <source>
        <dbReference type="Proteomes" id="UP000191931"/>
    </source>
</evidence>
<dbReference type="Proteomes" id="UP000191931">
    <property type="component" value="Unassembled WGS sequence"/>
</dbReference>
<keyword evidence="2" id="KW-1185">Reference proteome</keyword>
<protein>
    <submittedName>
        <fullName evidence="1">Uncharacterized protein</fullName>
    </submittedName>
</protein>
<accession>A0A1W1HIU7</accession>
<reference evidence="1 2" key="1">
    <citation type="submission" date="2017-03" db="EMBL/GenBank/DDBJ databases">
        <authorList>
            <person name="Afonso C.L."/>
            <person name="Miller P.J."/>
            <person name="Scott M.A."/>
            <person name="Spackman E."/>
            <person name="Goraichik I."/>
            <person name="Dimitrov K.M."/>
            <person name="Suarez D.L."/>
            <person name="Swayne D.E."/>
        </authorList>
    </citation>
    <scope>NUCLEOTIDE SEQUENCE [LARGE SCALE GENOMIC DNA]</scope>
    <source>
        <strain evidence="1">PRJEB14757</strain>
    </source>
</reference>
<dbReference type="AlphaFoldDB" id="A0A1W1HIU7"/>
<gene>
    <name evidence="1" type="ORF">MTBBW1_720024</name>
</gene>
<organism evidence="1 2">
    <name type="scientific">Desulfamplus magnetovallimortis</name>
    <dbReference type="NCBI Taxonomy" id="1246637"/>
    <lineage>
        <taxon>Bacteria</taxon>
        <taxon>Pseudomonadati</taxon>
        <taxon>Thermodesulfobacteriota</taxon>
        <taxon>Desulfobacteria</taxon>
        <taxon>Desulfobacterales</taxon>
        <taxon>Desulfobacteraceae</taxon>
        <taxon>Desulfamplus</taxon>
    </lineage>
</organism>
<sequence>MIDYVSITPKYKNDSHFHGKISLILYMLIRIIQTINIY</sequence>
<proteinExistence type="predicted"/>